<evidence type="ECO:0000259" key="1">
    <source>
        <dbReference type="Pfam" id="PF20254"/>
    </source>
</evidence>
<evidence type="ECO:0000313" key="3">
    <source>
        <dbReference type="Proteomes" id="UP000502345"/>
    </source>
</evidence>
<proteinExistence type="predicted"/>
<protein>
    <recommendedName>
        <fullName evidence="1">N,N-dimethylformamidase beta subunit-like C-terminal domain-containing protein</fullName>
    </recommendedName>
</protein>
<dbReference type="InterPro" id="IPR046540">
    <property type="entry name" value="DMFA2_C"/>
</dbReference>
<accession>A0A6G9CLJ0</accession>
<dbReference type="EMBL" id="CP050124">
    <property type="protein sequence ID" value="QIP37877.1"/>
    <property type="molecule type" value="Genomic_DNA"/>
</dbReference>
<evidence type="ECO:0000313" key="2">
    <source>
        <dbReference type="EMBL" id="QIP37877.1"/>
    </source>
</evidence>
<gene>
    <name evidence="2" type="ORF">G9444_0633</name>
</gene>
<sequence length="524" mass="57989">MIQGRIEGYAGKLSYEPGEELTLHLSSRSETEVCTVEIARIGRNREVVWAQNEVTVIHQSTPEDAYARGCDWSATLSFTLPAEWAPGYYEVLFRANGDEVLETPAFFVLRSAQSVTSPKILLVLTTNTYCAYNDWGGNNLYTGGVQVSFERPIAPGLLRRPPGELLRAATPHGTYDPELARQRDYIDRHRVSGWSAAAGWFNWEEPFVVWAEENAIELDYAVSSDLELHPEVLDGKNLVLSVGHDEYWSWGMRDTLEQFIAEGGNVAFFSGNSVGWQVRLDDDGRTMTSYKYDALTKDPVRDTDNRRFLTGCWSDPVIGRPENLLTGVSFTRGGYARVGYGAPRGTGGYSVWRPDHWVFEGTGLRYGDLVGSENVVVGYEADGCEFVLGEDGLPRPTSKDGTPETFTILATSPARQWSNTPSFTDFPANAALAEDEPGDLEFFADRLFGSTDSSAARRLGHGNAVLGMYTKGGVVFTTGCTDWAFGLRGHDPLIERITLNVIERLCAATPVDRHKATDHHYTGM</sequence>
<feature type="domain" description="N,N-dimethylformamidase beta subunit-like C-terminal" evidence="1">
    <location>
        <begin position="36"/>
        <end position="488"/>
    </location>
</feature>
<dbReference type="Pfam" id="PF20254">
    <property type="entry name" value="DMFA2_C"/>
    <property type="match status" value="1"/>
</dbReference>
<organism evidence="2 3">
    <name type="scientific">Rhodococcus erythropolis</name>
    <name type="common">Arthrobacter picolinophilus</name>
    <dbReference type="NCBI Taxonomy" id="1833"/>
    <lineage>
        <taxon>Bacteria</taxon>
        <taxon>Bacillati</taxon>
        <taxon>Actinomycetota</taxon>
        <taxon>Actinomycetes</taxon>
        <taxon>Mycobacteriales</taxon>
        <taxon>Nocardiaceae</taxon>
        <taxon>Rhodococcus</taxon>
        <taxon>Rhodococcus erythropolis group</taxon>
    </lineage>
</organism>
<name>A0A6G9CLJ0_RHOER</name>
<dbReference type="Proteomes" id="UP000502345">
    <property type="component" value="Chromosome"/>
</dbReference>
<reference evidence="2 3" key="1">
    <citation type="submission" date="2020-03" db="EMBL/GenBank/DDBJ databases">
        <title>Screen low temperature-resistant strains for efficient degradation of petroleum hydrocarbons under the low temperature.</title>
        <authorList>
            <person name="Wang Y."/>
            <person name="Chen J."/>
        </authorList>
    </citation>
    <scope>NUCLEOTIDE SEQUENCE [LARGE SCALE GENOMIC DNA]</scope>
    <source>
        <strain evidence="2 3">KB1</strain>
    </source>
</reference>
<dbReference type="AlphaFoldDB" id="A0A6G9CLJ0"/>